<dbReference type="InterPro" id="IPR000531">
    <property type="entry name" value="Beta-barrel_TonB"/>
</dbReference>
<feature type="compositionally biased region" description="Low complexity" evidence="5">
    <location>
        <begin position="18"/>
        <end position="46"/>
    </location>
</feature>
<dbReference type="Pfam" id="PF07715">
    <property type="entry name" value="Plug"/>
    <property type="match status" value="1"/>
</dbReference>
<dbReference type="Gene3D" id="2.170.130.10">
    <property type="entry name" value="TonB-dependent receptor, plug domain"/>
    <property type="match status" value="1"/>
</dbReference>
<dbReference type="Proteomes" id="UP000018851">
    <property type="component" value="Chromosome"/>
</dbReference>
<dbReference type="AlphaFoldDB" id="W0AB02"/>
<evidence type="ECO:0000256" key="1">
    <source>
        <dbReference type="ARBA" id="ARBA00004442"/>
    </source>
</evidence>
<comment type="similarity">
    <text evidence="4">Belongs to the TonB-dependent receptor family.</text>
</comment>
<feature type="domain" description="TonB-dependent receptor plug" evidence="8">
    <location>
        <begin position="78"/>
        <end position="178"/>
    </location>
</feature>
<dbReference type="InterPro" id="IPR037066">
    <property type="entry name" value="Plug_dom_sf"/>
</dbReference>
<feature type="signal peptide" evidence="6">
    <location>
        <begin position="1"/>
        <end position="15"/>
    </location>
</feature>
<dbReference type="KEGG" id="ssan:NX02_12940"/>
<accession>W0AB02</accession>
<name>W0AB02_9SPHN</name>
<dbReference type="PANTHER" id="PTHR40980">
    <property type="entry name" value="PLUG DOMAIN-CONTAINING PROTEIN"/>
    <property type="match status" value="1"/>
</dbReference>
<proteinExistence type="inferred from homology"/>
<dbReference type="PATRIC" id="fig|1123269.5.peg.2517"/>
<dbReference type="EMBL" id="CP006644">
    <property type="protein sequence ID" value="AHE54286.1"/>
    <property type="molecule type" value="Genomic_DNA"/>
</dbReference>
<keyword evidence="2 4" id="KW-0472">Membrane</keyword>
<dbReference type="PANTHER" id="PTHR40980:SF5">
    <property type="entry name" value="TONB-DEPENDENT RECEPTOR"/>
    <property type="match status" value="1"/>
</dbReference>
<comment type="subcellular location">
    <subcellularLocation>
        <location evidence="1 4">Cell outer membrane</location>
    </subcellularLocation>
</comment>
<keyword evidence="10" id="KW-1185">Reference proteome</keyword>
<evidence type="ECO:0000256" key="2">
    <source>
        <dbReference type="ARBA" id="ARBA00023136"/>
    </source>
</evidence>
<dbReference type="eggNOG" id="COG1629">
    <property type="taxonomic scope" value="Bacteria"/>
</dbReference>
<dbReference type="GO" id="GO:0009279">
    <property type="term" value="C:cell outer membrane"/>
    <property type="evidence" value="ECO:0007669"/>
    <property type="project" value="UniProtKB-SubCell"/>
</dbReference>
<keyword evidence="4" id="KW-0798">TonB box</keyword>
<organism evidence="9 10">
    <name type="scientific">Sphingomonas sanxanigenens DSM 19645 = NX02</name>
    <dbReference type="NCBI Taxonomy" id="1123269"/>
    <lineage>
        <taxon>Bacteria</taxon>
        <taxon>Pseudomonadati</taxon>
        <taxon>Pseudomonadota</taxon>
        <taxon>Alphaproteobacteria</taxon>
        <taxon>Sphingomonadales</taxon>
        <taxon>Sphingomonadaceae</taxon>
        <taxon>Sphingomonas</taxon>
    </lineage>
</organism>
<feature type="region of interest" description="Disordered" evidence="5">
    <location>
        <begin position="18"/>
        <end position="51"/>
    </location>
</feature>
<dbReference type="eggNOG" id="COG4771">
    <property type="taxonomic scope" value="Bacteria"/>
</dbReference>
<dbReference type="InterPro" id="IPR036942">
    <property type="entry name" value="Beta-barrel_TonB_sf"/>
</dbReference>
<feature type="domain" description="TonB-dependent receptor-like beta-barrel" evidence="7">
    <location>
        <begin position="371"/>
        <end position="871"/>
    </location>
</feature>
<evidence type="ECO:0000313" key="10">
    <source>
        <dbReference type="Proteomes" id="UP000018851"/>
    </source>
</evidence>
<evidence type="ECO:0000259" key="8">
    <source>
        <dbReference type="Pfam" id="PF07715"/>
    </source>
</evidence>
<evidence type="ECO:0000256" key="4">
    <source>
        <dbReference type="RuleBase" id="RU003357"/>
    </source>
</evidence>
<dbReference type="SUPFAM" id="SSF56935">
    <property type="entry name" value="Porins"/>
    <property type="match status" value="1"/>
</dbReference>
<protein>
    <recommendedName>
        <fullName evidence="11">TonB-denpendent receptor</fullName>
    </recommendedName>
</protein>
<dbReference type="InterPro" id="IPR012910">
    <property type="entry name" value="Plug_dom"/>
</dbReference>
<gene>
    <name evidence="9" type="ORF">NX02_12940</name>
</gene>
<dbReference type="Gene3D" id="2.40.170.20">
    <property type="entry name" value="TonB-dependent receptor, beta-barrel domain"/>
    <property type="match status" value="1"/>
</dbReference>
<evidence type="ECO:0000259" key="7">
    <source>
        <dbReference type="Pfam" id="PF00593"/>
    </source>
</evidence>
<dbReference type="HOGENOM" id="CLU_006935_0_0_5"/>
<dbReference type="STRING" id="1123269.NX02_12940"/>
<evidence type="ECO:0000256" key="6">
    <source>
        <dbReference type="SAM" id="SignalP"/>
    </source>
</evidence>
<keyword evidence="6" id="KW-0732">Signal</keyword>
<evidence type="ECO:0000256" key="3">
    <source>
        <dbReference type="ARBA" id="ARBA00023237"/>
    </source>
</evidence>
<feature type="chain" id="PRO_5012949263" description="TonB-denpendent receptor" evidence="6">
    <location>
        <begin position="16"/>
        <end position="907"/>
    </location>
</feature>
<evidence type="ECO:0000256" key="5">
    <source>
        <dbReference type="SAM" id="MobiDB-lite"/>
    </source>
</evidence>
<evidence type="ECO:0000313" key="9">
    <source>
        <dbReference type="EMBL" id="AHE54286.1"/>
    </source>
</evidence>
<dbReference type="Pfam" id="PF00593">
    <property type="entry name" value="TonB_dep_Rec_b-barrel"/>
    <property type="match status" value="1"/>
</dbReference>
<keyword evidence="3" id="KW-0998">Cell outer membrane</keyword>
<reference evidence="9 10" key="1">
    <citation type="submission" date="2013-07" db="EMBL/GenBank/DDBJ databases">
        <title>Completed genome of Sphingomonas sanxanigenens NX02.</title>
        <authorList>
            <person name="Ma T."/>
            <person name="Huang H."/>
            <person name="Wu M."/>
            <person name="Li X."/>
            <person name="Li G."/>
        </authorList>
    </citation>
    <scope>NUCLEOTIDE SEQUENCE [LARGE SCALE GENOMIC DNA]</scope>
    <source>
        <strain evidence="9 10">NX02</strain>
    </source>
</reference>
<evidence type="ECO:0008006" key="11">
    <source>
        <dbReference type="Google" id="ProtNLM"/>
    </source>
</evidence>
<sequence>MLLLSTALIAPSAIAQTTGAPAGTTADAPPSSTADAEPAPPTAEQADNPEEQVEISAPGADTGADIVVTGRFIPNVIRATPEVVSVLSAADIARSGEGDIAGALSRVTGLSVVGNGFVYVRGLGDRYSSALLNGSPLPSPEPLRRVVPLDIFPTSVIASSLVQKSYSVDYPGEFGGGVINLTTKAVPKESFLTIGISGSGDSETTGRLGYTYYGSDTDWTGFDDGTRDMPNGLRQAVRGGGFGATTDAQRRDFAAGLVNASTSLLQRNFDIPMNFAADISAGGSTDVGATRIGFIAAAGYSNSWRTRSALQQFSNDPNVAGTPQESFNRVTTDNRIIVNGLLGLGLEFGDHQLRWTNLYIRDTLKQGRLAAGYNRSVSDQNEGQPPSIIEQNTFWFERQLIDTQLVGEFKFDDLSVDVRGAYANSQRESPYERSFSYFYQGDGDPTTKGPGDVDDYINNLSSAGQSASVAFSDLNEDVYSGAIDLGYKLPSSMPISLAAGYAYTKTERSASRYQFRYFRPEGALPLDVAQERPDYLISDYNIYNYNIQLRDVSGAEGAAAYDANLEVHAGYGQIEAELVDGLRLAAGVRYEDAKQTVLPVGATLVPTNLNNSYWLPAATLTWNFAEDMQIRLHGSKTIARPQFRELAQQIYQDYESDREFTGNPFLIDSELLNAEARYEWFFGRGERLTLAGFYKKIDNPIEAAAFIAGGGQFRSGFANAPEAQLYGAEIEVQKHVPLDTLGGDFFSTRRLVLIGNYTYTQSELKVDDSLIVGPSLQTVAANLLFQDGAPLTGQSDHLANIQIGIEDTDKLSQATVLLTYASKRVVDRGPIQGELRQPDIIEKPGFRLDFVAREGFTFLGKEIELKFEARNITGTRHQEYQQAGDNRIDINTYDVGRSFSLGAQVKF</sequence>